<dbReference type="EMBL" id="BQKI01000074">
    <property type="protein sequence ID" value="GJN20250.1"/>
    <property type="molecule type" value="Genomic_DNA"/>
</dbReference>
<sequence length="537" mass="59870">MPAPAPSAASSGAAWRQLLLLLTVLPLTLAALAFVLQWRGGGVDDPAARWPSHAFPGMAEPTPPSLPFSSCADVLVGSSVPSFPYFRGWSFPYDSGEGLQPKICVQTSTSAGLEQILPWLFYHKVIGVSQFLLFVEGRAAKPHVSGVLESIPGVKVVYRTKELEEQQAHSRIWNETWLAGFFYKPCNYELFVKQSLNMEMAIVMARDAGMDWIIHLDTDELLYPGGAAEYSVRHLLGEVPRDVDMVIFPNYESSVERDNIKDPFSEDKYAYLGQAVDSQGQLNPMTPCAAHVSMFKKNYDHLPKDTYFGMYKEATRGNPNYFLTYDILVGIMLKISGERSCAVHEAIYPSRTSEIKLEEAAVLHYTYTKFSDLTSRRDRCGCKPTKEDVKRCFMLDFDRAAFIIASTASEEEMLRWYNERVVWNDKQLNLKLLRKGVLTRIYAPMAIVQGLRESGVFTSVIEAGQSVVSDKLSAKKAIVQSQNVTRPGDLPRKLIGANSVASTRKILQTAESAIRDTDVTAVPPLSPPSLDDHHKHT</sequence>
<reference evidence="3" key="1">
    <citation type="journal article" date="2018" name="DNA Res.">
        <title>Multiple hybrid de novo genome assembly of finger millet, an orphan allotetraploid crop.</title>
        <authorList>
            <person name="Hatakeyama M."/>
            <person name="Aluri S."/>
            <person name="Balachadran M.T."/>
            <person name="Sivarajan S.R."/>
            <person name="Patrignani A."/>
            <person name="Gruter S."/>
            <person name="Poveda L."/>
            <person name="Shimizu-Inatsugi R."/>
            <person name="Baeten J."/>
            <person name="Francoijs K.J."/>
            <person name="Nataraja K.N."/>
            <person name="Reddy Y.A.N."/>
            <person name="Phadnis S."/>
            <person name="Ravikumar R.L."/>
            <person name="Schlapbach R."/>
            <person name="Sreeman S.M."/>
            <person name="Shimizu K.K."/>
        </authorList>
    </citation>
    <scope>NUCLEOTIDE SEQUENCE</scope>
</reference>
<feature type="signal peptide" evidence="2">
    <location>
        <begin position="1"/>
        <end position="30"/>
    </location>
</feature>
<dbReference type="AlphaFoldDB" id="A0AAV5ECN6"/>
<dbReference type="GO" id="GO:0009737">
    <property type="term" value="P:response to abscisic acid"/>
    <property type="evidence" value="ECO:0007669"/>
    <property type="project" value="InterPro"/>
</dbReference>
<reference evidence="3" key="2">
    <citation type="submission" date="2021-12" db="EMBL/GenBank/DDBJ databases">
        <title>Resequencing data analysis of finger millet.</title>
        <authorList>
            <person name="Hatakeyama M."/>
            <person name="Aluri S."/>
            <person name="Balachadran M.T."/>
            <person name="Sivarajan S.R."/>
            <person name="Poveda L."/>
            <person name="Shimizu-Inatsugi R."/>
            <person name="Schlapbach R."/>
            <person name="Sreeman S.M."/>
            <person name="Shimizu K.K."/>
        </authorList>
    </citation>
    <scope>NUCLEOTIDE SEQUENCE</scope>
</reference>
<evidence type="ECO:0000256" key="2">
    <source>
        <dbReference type="SAM" id="SignalP"/>
    </source>
</evidence>
<comment type="caution">
    <text evidence="3">The sequence shown here is derived from an EMBL/GenBank/DDBJ whole genome shotgun (WGS) entry which is preliminary data.</text>
</comment>
<dbReference type="PANTHER" id="PTHR46701">
    <property type="entry name" value="GLYCOSYLTRANSFERASE-LIKE KOBITO 1"/>
    <property type="match status" value="1"/>
</dbReference>
<keyword evidence="2" id="KW-0732">Signal</keyword>
<evidence type="ECO:0000313" key="4">
    <source>
        <dbReference type="Proteomes" id="UP001054889"/>
    </source>
</evidence>
<protein>
    <recommendedName>
        <fullName evidence="5">Glycosyltransferase family 92 protein</fullName>
    </recommendedName>
</protein>
<gene>
    <name evidence="3" type="primary">gb07605</name>
    <name evidence="3" type="ORF">PR202_gb07605</name>
</gene>
<dbReference type="Proteomes" id="UP001054889">
    <property type="component" value="Unassembled WGS sequence"/>
</dbReference>
<evidence type="ECO:0000256" key="1">
    <source>
        <dbReference type="SAM" id="MobiDB-lite"/>
    </source>
</evidence>
<accession>A0AAV5ECN6</accession>
<organism evidence="3 4">
    <name type="scientific">Eleusine coracana subsp. coracana</name>
    <dbReference type="NCBI Taxonomy" id="191504"/>
    <lineage>
        <taxon>Eukaryota</taxon>
        <taxon>Viridiplantae</taxon>
        <taxon>Streptophyta</taxon>
        <taxon>Embryophyta</taxon>
        <taxon>Tracheophyta</taxon>
        <taxon>Spermatophyta</taxon>
        <taxon>Magnoliopsida</taxon>
        <taxon>Liliopsida</taxon>
        <taxon>Poales</taxon>
        <taxon>Poaceae</taxon>
        <taxon>PACMAD clade</taxon>
        <taxon>Chloridoideae</taxon>
        <taxon>Cynodonteae</taxon>
        <taxon>Eleusininae</taxon>
        <taxon>Eleusine</taxon>
    </lineage>
</organism>
<dbReference type="InterPro" id="IPR044224">
    <property type="entry name" value="KOBITO1-like"/>
</dbReference>
<evidence type="ECO:0008006" key="5">
    <source>
        <dbReference type="Google" id="ProtNLM"/>
    </source>
</evidence>
<evidence type="ECO:0000313" key="3">
    <source>
        <dbReference type="EMBL" id="GJN20250.1"/>
    </source>
</evidence>
<feature type="region of interest" description="Disordered" evidence="1">
    <location>
        <begin position="517"/>
        <end position="537"/>
    </location>
</feature>
<name>A0AAV5ECN6_ELECO</name>
<dbReference type="PANTHER" id="PTHR46701:SF7">
    <property type="entry name" value="GLYCOSYLTRANSFERASE-LIKE KOBITO 1"/>
    <property type="match status" value="1"/>
</dbReference>
<dbReference type="GO" id="GO:0030244">
    <property type="term" value="P:cellulose biosynthetic process"/>
    <property type="evidence" value="ECO:0007669"/>
    <property type="project" value="InterPro"/>
</dbReference>
<keyword evidence="4" id="KW-1185">Reference proteome</keyword>
<feature type="chain" id="PRO_5043629906" description="Glycosyltransferase family 92 protein" evidence="2">
    <location>
        <begin position="31"/>
        <end position="537"/>
    </location>
</feature>
<proteinExistence type="predicted"/>